<keyword evidence="1" id="KW-1133">Transmembrane helix</keyword>
<name>A0A9Q4FZF1_SALAG</name>
<evidence type="ECO:0000256" key="1">
    <source>
        <dbReference type="SAM" id="Phobius"/>
    </source>
</evidence>
<dbReference type="Proteomes" id="UP001057753">
    <property type="component" value="Unassembled WGS sequence"/>
</dbReference>
<dbReference type="EMBL" id="JABXYM010000002">
    <property type="protein sequence ID" value="MCR6098730.1"/>
    <property type="molecule type" value="Genomic_DNA"/>
</dbReference>
<feature type="transmembrane region" description="Helical" evidence="1">
    <location>
        <begin position="28"/>
        <end position="49"/>
    </location>
</feature>
<evidence type="ECO:0000313" key="3">
    <source>
        <dbReference type="Proteomes" id="UP001057753"/>
    </source>
</evidence>
<organism evidence="2 3">
    <name type="scientific">Salipaludibacillus agaradhaerens</name>
    <name type="common">Bacillus agaradhaerens</name>
    <dbReference type="NCBI Taxonomy" id="76935"/>
    <lineage>
        <taxon>Bacteria</taxon>
        <taxon>Bacillati</taxon>
        <taxon>Bacillota</taxon>
        <taxon>Bacilli</taxon>
        <taxon>Bacillales</taxon>
        <taxon>Bacillaceae</taxon>
    </lineage>
</organism>
<dbReference type="RefSeq" id="WP_078578773.1">
    <property type="nucleotide sequence ID" value="NZ_JABXYM010000002.1"/>
</dbReference>
<reference evidence="2" key="1">
    <citation type="submission" date="2020-06" db="EMBL/GenBank/DDBJ databases">
        <title>Insight into the genomes of haloalkaliphilic bacilli from Kenyan soda lakes.</title>
        <authorList>
            <person name="Mwirichia R."/>
            <person name="Villamizar G.C."/>
            <person name="Poehlein A."/>
            <person name="Mugweru J."/>
            <person name="Kipnyargis A."/>
            <person name="Kiplimo D."/>
            <person name="Orwa P."/>
            <person name="Daniel R."/>
        </authorList>
    </citation>
    <scope>NUCLEOTIDE SEQUENCE</scope>
    <source>
        <strain evidence="2">B1096_S55</strain>
    </source>
</reference>
<feature type="transmembrane region" description="Helical" evidence="1">
    <location>
        <begin position="61"/>
        <end position="79"/>
    </location>
</feature>
<keyword evidence="1" id="KW-0812">Transmembrane</keyword>
<evidence type="ECO:0000313" key="2">
    <source>
        <dbReference type="EMBL" id="MCR6098730.1"/>
    </source>
</evidence>
<proteinExistence type="predicted"/>
<dbReference type="AlphaFoldDB" id="A0A9Q4FZF1"/>
<sequence length="95" mass="11083">MYNKCDYNNHSPHPDHFEVREDTTVGEWVGLHIVLFIPVINIIILMLMLCNKRLNKSLRHFAVATLLMLLISWLVLLWGERIIHISDFLGGRGLF</sequence>
<comment type="caution">
    <text evidence="2">The sequence shown here is derived from an EMBL/GenBank/DDBJ whole genome shotgun (WGS) entry which is preliminary data.</text>
</comment>
<protein>
    <submittedName>
        <fullName evidence="2">Uncharacterized protein</fullName>
    </submittedName>
</protein>
<gene>
    <name evidence="2" type="ORF">HXA33_19660</name>
</gene>
<keyword evidence="1" id="KW-0472">Membrane</keyword>
<accession>A0A9Q4FZF1</accession>
<keyword evidence="3" id="KW-1185">Reference proteome</keyword>